<dbReference type="AlphaFoldDB" id="A0AAN1WHW2"/>
<dbReference type="EMBL" id="AP023086">
    <property type="protein sequence ID" value="BCD97835.1"/>
    <property type="molecule type" value="Genomic_DNA"/>
</dbReference>
<evidence type="ECO:0000313" key="6">
    <source>
        <dbReference type="Proteomes" id="UP001320119"/>
    </source>
</evidence>
<sequence>MRKCLLFDCDGTLVDSERLCNIGLVIKFREYGIELDADELGIRFRGWKLAKIIETLEQESQLKLAEDFVDSYRAIVTNLFETELKPIQYIGETLKNLDHPKAVVSSGPAHKIQQALRVCGLTKYFGANIYSSYEVGIWKPDPGIYIYAAKDMGFSAEDCIVIDDSPVGIEAGYRAGMKTLFYNRFNEKCEFEPVVSFCTMKELPQLIHT</sequence>
<protein>
    <recommendedName>
        <fullName evidence="7">6-phosphogluconate phosphatase</fullName>
    </recommendedName>
</protein>
<evidence type="ECO:0000256" key="3">
    <source>
        <dbReference type="ARBA" id="ARBA00022723"/>
    </source>
</evidence>
<dbReference type="Gene3D" id="1.10.150.240">
    <property type="entry name" value="Putative phosphatase, domain 2"/>
    <property type="match status" value="1"/>
</dbReference>
<dbReference type="InterPro" id="IPR006439">
    <property type="entry name" value="HAD-SF_hydro_IA"/>
</dbReference>
<organism evidence="5 6">
    <name type="scientific">Marinagarivorans cellulosilyticus</name>
    <dbReference type="NCBI Taxonomy" id="2721545"/>
    <lineage>
        <taxon>Bacteria</taxon>
        <taxon>Pseudomonadati</taxon>
        <taxon>Pseudomonadota</taxon>
        <taxon>Gammaproteobacteria</taxon>
        <taxon>Cellvibrionales</taxon>
        <taxon>Cellvibrionaceae</taxon>
        <taxon>Marinagarivorans</taxon>
    </lineage>
</organism>
<dbReference type="InterPro" id="IPR023198">
    <property type="entry name" value="PGP-like_dom2"/>
</dbReference>
<evidence type="ECO:0000313" key="5">
    <source>
        <dbReference type="EMBL" id="BCD97835.1"/>
    </source>
</evidence>
<dbReference type="PANTHER" id="PTHR46193:SF10">
    <property type="entry name" value="6-PHOSPHOGLUCONATE PHOSPHATASE"/>
    <property type="match status" value="1"/>
</dbReference>
<dbReference type="InterPro" id="IPR036412">
    <property type="entry name" value="HAD-like_sf"/>
</dbReference>
<dbReference type="NCBIfam" id="TIGR01509">
    <property type="entry name" value="HAD-SF-IA-v3"/>
    <property type="match status" value="1"/>
</dbReference>
<evidence type="ECO:0000256" key="1">
    <source>
        <dbReference type="ARBA" id="ARBA00001946"/>
    </source>
</evidence>
<comment type="similarity">
    <text evidence="2">Belongs to the HAD-like hydrolase superfamily. CbbY/CbbZ/Gph/YieH family.</text>
</comment>
<proteinExistence type="inferred from homology"/>
<dbReference type="GO" id="GO:0046872">
    <property type="term" value="F:metal ion binding"/>
    <property type="evidence" value="ECO:0007669"/>
    <property type="project" value="UniProtKB-KW"/>
</dbReference>
<dbReference type="KEGG" id="marq:MARGE09_P2036"/>
<dbReference type="Pfam" id="PF13419">
    <property type="entry name" value="HAD_2"/>
    <property type="match status" value="1"/>
</dbReference>
<dbReference type="Gene3D" id="3.40.50.1000">
    <property type="entry name" value="HAD superfamily/HAD-like"/>
    <property type="match status" value="1"/>
</dbReference>
<dbReference type="SFLD" id="SFLDG01129">
    <property type="entry name" value="C1.5:_HAD__Beta-PGM__Phosphata"/>
    <property type="match status" value="1"/>
</dbReference>
<evidence type="ECO:0008006" key="7">
    <source>
        <dbReference type="Google" id="ProtNLM"/>
    </source>
</evidence>
<dbReference type="PRINTS" id="PR00413">
    <property type="entry name" value="HADHALOGNASE"/>
</dbReference>
<dbReference type="SFLD" id="SFLDS00003">
    <property type="entry name" value="Haloacid_Dehalogenase"/>
    <property type="match status" value="1"/>
</dbReference>
<dbReference type="InterPro" id="IPR023214">
    <property type="entry name" value="HAD_sf"/>
</dbReference>
<evidence type="ECO:0000256" key="2">
    <source>
        <dbReference type="ARBA" id="ARBA00006171"/>
    </source>
</evidence>
<dbReference type="PANTHER" id="PTHR46193">
    <property type="entry name" value="6-PHOSPHOGLUCONATE PHOSPHATASE"/>
    <property type="match status" value="1"/>
</dbReference>
<keyword evidence="6" id="KW-1185">Reference proteome</keyword>
<dbReference type="InterPro" id="IPR051600">
    <property type="entry name" value="Beta-PGM-like"/>
</dbReference>
<comment type="cofactor">
    <cofactor evidence="1">
        <name>Mg(2+)</name>
        <dbReference type="ChEBI" id="CHEBI:18420"/>
    </cofactor>
</comment>
<dbReference type="InterPro" id="IPR041492">
    <property type="entry name" value="HAD_2"/>
</dbReference>
<dbReference type="Proteomes" id="UP001320119">
    <property type="component" value="Chromosome"/>
</dbReference>
<reference evidence="5 6" key="1">
    <citation type="journal article" date="2022" name="IScience">
        <title>An ultrasensitive nanofiber-based assay for enzymatic hydrolysis and deep-sea microbial degradation of cellulose.</title>
        <authorList>
            <person name="Tsudome M."/>
            <person name="Tachioka M."/>
            <person name="Miyazaki M."/>
            <person name="Uchimura K."/>
            <person name="Tsuda M."/>
            <person name="Takaki Y."/>
            <person name="Deguchi S."/>
        </authorList>
    </citation>
    <scope>NUCLEOTIDE SEQUENCE [LARGE SCALE GENOMIC DNA]</scope>
    <source>
        <strain evidence="5 6">GE09</strain>
    </source>
</reference>
<accession>A0AAN1WHW2</accession>
<dbReference type="SUPFAM" id="SSF56784">
    <property type="entry name" value="HAD-like"/>
    <property type="match status" value="1"/>
</dbReference>
<keyword evidence="3" id="KW-0479">Metal-binding</keyword>
<name>A0AAN1WHW2_9GAMM</name>
<dbReference type="SFLD" id="SFLDG01135">
    <property type="entry name" value="C1.5.6:_HAD__Beta-PGM__Phospha"/>
    <property type="match status" value="1"/>
</dbReference>
<evidence type="ECO:0000256" key="4">
    <source>
        <dbReference type="ARBA" id="ARBA00022842"/>
    </source>
</evidence>
<dbReference type="GO" id="GO:0003824">
    <property type="term" value="F:catalytic activity"/>
    <property type="evidence" value="ECO:0007669"/>
    <property type="project" value="UniProtKB-ARBA"/>
</dbReference>
<keyword evidence="4" id="KW-0460">Magnesium</keyword>
<gene>
    <name evidence="5" type="ORF">MARGE09_P2036</name>
</gene>
<dbReference type="RefSeq" id="WP_236987314.1">
    <property type="nucleotide sequence ID" value="NZ_AP023086.1"/>
</dbReference>